<evidence type="ECO:0000313" key="2">
    <source>
        <dbReference type="EMBL" id="MDP9608144.1"/>
    </source>
</evidence>
<evidence type="ECO:0000256" key="1">
    <source>
        <dbReference type="SAM" id="MobiDB-lite"/>
    </source>
</evidence>
<comment type="caution">
    <text evidence="2">The sequence shown here is derived from an EMBL/GenBank/DDBJ whole genome shotgun (WGS) entry which is preliminary data.</text>
</comment>
<feature type="compositionally biased region" description="Low complexity" evidence="1">
    <location>
        <begin position="40"/>
        <end position="49"/>
    </location>
</feature>
<proteinExistence type="predicted"/>
<keyword evidence="3" id="KW-1185">Reference proteome</keyword>
<protein>
    <submittedName>
        <fullName evidence="2">Uncharacterized protein</fullName>
    </submittedName>
</protein>
<dbReference type="EMBL" id="JAURUE010000001">
    <property type="protein sequence ID" value="MDP9608144.1"/>
    <property type="molecule type" value="Genomic_DNA"/>
</dbReference>
<evidence type="ECO:0000313" key="3">
    <source>
        <dbReference type="Proteomes" id="UP001234880"/>
    </source>
</evidence>
<accession>A0ABT9KIA5</accession>
<organism evidence="2 3">
    <name type="scientific">Streptomyces demainii</name>
    <dbReference type="NCBI Taxonomy" id="588122"/>
    <lineage>
        <taxon>Bacteria</taxon>
        <taxon>Bacillati</taxon>
        <taxon>Actinomycetota</taxon>
        <taxon>Actinomycetes</taxon>
        <taxon>Kitasatosporales</taxon>
        <taxon>Streptomycetaceae</taxon>
        <taxon>Streptomyces</taxon>
    </lineage>
</organism>
<dbReference type="Proteomes" id="UP001234880">
    <property type="component" value="Unassembled WGS sequence"/>
</dbReference>
<sequence length="63" mass="6316">MSGIPEGLVNAQVAARATAPQRIRPGRPSAGRSVGGGPPAGQSVAAASADAWALPRARMRLKV</sequence>
<reference evidence="2 3" key="1">
    <citation type="submission" date="2023-07" db="EMBL/GenBank/DDBJ databases">
        <title>Sequencing the genomes of 1000 actinobacteria strains.</title>
        <authorList>
            <person name="Klenk H.-P."/>
        </authorList>
    </citation>
    <scope>NUCLEOTIDE SEQUENCE [LARGE SCALE GENOMIC DNA]</scope>
    <source>
        <strain evidence="2 3">DSM 41600</strain>
    </source>
</reference>
<gene>
    <name evidence="2" type="ORF">JOF35_000421</name>
</gene>
<feature type="region of interest" description="Disordered" evidence="1">
    <location>
        <begin position="15"/>
        <end position="49"/>
    </location>
</feature>
<name>A0ABT9KIA5_9ACTN</name>